<feature type="domain" description="HTH lysR-type" evidence="5">
    <location>
        <begin position="1"/>
        <end position="57"/>
    </location>
</feature>
<keyword evidence="7" id="KW-1185">Reference proteome</keyword>
<dbReference type="CDD" id="cd05466">
    <property type="entry name" value="PBP2_LTTR_substrate"/>
    <property type="match status" value="1"/>
</dbReference>
<dbReference type="Pfam" id="PF03466">
    <property type="entry name" value="LysR_substrate"/>
    <property type="match status" value="1"/>
</dbReference>
<dbReference type="InterPro" id="IPR036388">
    <property type="entry name" value="WH-like_DNA-bd_sf"/>
</dbReference>
<comment type="similarity">
    <text evidence="1">Belongs to the LysR transcriptional regulatory family.</text>
</comment>
<proteinExistence type="inferred from homology"/>
<dbReference type="GO" id="GO:0003677">
    <property type="term" value="F:DNA binding"/>
    <property type="evidence" value="ECO:0007669"/>
    <property type="project" value="UniProtKB-KW"/>
</dbReference>
<dbReference type="KEGG" id="meg:DKB62_05290"/>
<dbReference type="PANTHER" id="PTHR30346:SF9">
    <property type="entry name" value="LYSR FAMILY TRANSCRIPTIONAL REGULATOR"/>
    <property type="match status" value="1"/>
</dbReference>
<keyword evidence="3" id="KW-0238">DNA-binding</keyword>
<dbReference type="RefSeq" id="WP_107196239.1">
    <property type="nucleotide sequence ID" value="NZ_CP029462.1"/>
</dbReference>
<dbReference type="AlphaFoldDB" id="A0A346AYT3"/>
<keyword evidence="2" id="KW-0805">Transcription regulation</keyword>
<accession>A0A346AYT3</accession>
<evidence type="ECO:0000256" key="1">
    <source>
        <dbReference type="ARBA" id="ARBA00009437"/>
    </source>
</evidence>
<dbReference type="GO" id="GO:0003700">
    <property type="term" value="F:DNA-binding transcription factor activity"/>
    <property type="evidence" value="ECO:0007669"/>
    <property type="project" value="InterPro"/>
</dbReference>
<dbReference type="InterPro" id="IPR036390">
    <property type="entry name" value="WH_DNA-bd_sf"/>
</dbReference>
<dbReference type="InterPro" id="IPR000847">
    <property type="entry name" value="LysR_HTH_N"/>
</dbReference>
<dbReference type="Proteomes" id="UP000254337">
    <property type="component" value="Chromosome"/>
</dbReference>
<dbReference type="SUPFAM" id="SSF53850">
    <property type="entry name" value="Periplasmic binding protein-like II"/>
    <property type="match status" value="1"/>
</dbReference>
<protein>
    <submittedName>
        <fullName evidence="6">LysR family transcriptional regulator</fullName>
    </submittedName>
</protein>
<dbReference type="InterPro" id="IPR005119">
    <property type="entry name" value="LysR_subst-bd"/>
</dbReference>
<evidence type="ECO:0000259" key="5">
    <source>
        <dbReference type="PROSITE" id="PS50931"/>
    </source>
</evidence>
<evidence type="ECO:0000313" key="6">
    <source>
        <dbReference type="EMBL" id="AXL21026.1"/>
    </source>
</evidence>
<dbReference type="Pfam" id="PF00126">
    <property type="entry name" value="HTH_1"/>
    <property type="match status" value="1"/>
</dbReference>
<evidence type="ECO:0000256" key="3">
    <source>
        <dbReference type="ARBA" id="ARBA00023125"/>
    </source>
</evidence>
<gene>
    <name evidence="6" type="ORF">DKB62_05290</name>
</gene>
<sequence length="295" mass="33743">MNFHDIQAFLAIVKYGTISKAADELYISQTAVTRRLKTLEDELGIPLLDRGRGIKESTLTPSGRDFLSIAQRWNAVWEETQRFKSLGERLSLSIGSVQILNDYVFPALYSRLLTHSPGMNLYIHTEHAIEFPPLVEQRVIDVAIGWRDSASPELSCQPWRQSPLVCVMPGDPQESAQSPINPRRLDCTKELYINWPPSFTQWHETYWPADQFHPSYVASAQLALQIMAHSGSWAVMPLFFAKYACQKGTFAYQYLTDPPEPLTAYILTHKTPRPNVQKSLSIFFEYLKQLDDDIF</sequence>
<keyword evidence="4" id="KW-0804">Transcription</keyword>
<evidence type="ECO:0000256" key="2">
    <source>
        <dbReference type="ARBA" id="ARBA00023015"/>
    </source>
</evidence>
<evidence type="ECO:0000256" key="4">
    <source>
        <dbReference type="ARBA" id="ARBA00023163"/>
    </source>
</evidence>
<dbReference type="PANTHER" id="PTHR30346">
    <property type="entry name" value="TRANSCRIPTIONAL DUAL REGULATOR HCAR-RELATED"/>
    <property type="match status" value="1"/>
</dbReference>
<dbReference type="GO" id="GO:0032993">
    <property type="term" value="C:protein-DNA complex"/>
    <property type="evidence" value="ECO:0007669"/>
    <property type="project" value="TreeGrafter"/>
</dbReference>
<dbReference type="SUPFAM" id="SSF46785">
    <property type="entry name" value="Winged helix' DNA-binding domain"/>
    <property type="match status" value="1"/>
</dbReference>
<dbReference type="Gene3D" id="1.10.10.10">
    <property type="entry name" value="Winged helix-like DNA-binding domain superfamily/Winged helix DNA-binding domain"/>
    <property type="match status" value="1"/>
</dbReference>
<organism evidence="6 7">
    <name type="scientific">Megasphaera stantonii</name>
    <dbReference type="NCBI Taxonomy" id="2144175"/>
    <lineage>
        <taxon>Bacteria</taxon>
        <taxon>Bacillati</taxon>
        <taxon>Bacillota</taxon>
        <taxon>Negativicutes</taxon>
        <taxon>Veillonellales</taxon>
        <taxon>Veillonellaceae</taxon>
        <taxon>Megasphaera</taxon>
    </lineage>
</organism>
<reference evidence="6 7" key="1">
    <citation type="submission" date="2018-05" db="EMBL/GenBank/DDBJ databases">
        <title>Complete genome sequence of Megasphaera sp. AJH120T, isolated from the ceca of a chicken.</title>
        <authorList>
            <person name="Maki J."/>
            <person name="Looft T."/>
        </authorList>
    </citation>
    <scope>NUCLEOTIDE SEQUENCE [LARGE SCALE GENOMIC DNA]</scope>
    <source>
        <strain evidence="6 7">AJH120</strain>
    </source>
</reference>
<evidence type="ECO:0000313" key="7">
    <source>
        <dbReference type="Proteomes" id="UP000254337"/>
    </source>
</evidence>
<dbReference type="EMBL" id="CP029462">
    <property type="protein sequence ID" value="AXL21026.1"/>
    <property type="molecule type" value="Genomic_DNA"/>
</dbReference>
<dbReference type="PROSITE" id="PS50931">
    <property type="entry name" value="HTH_LYSR"/>
    <property type="match status" value="1"/>
</dbReference>
<name>A0A346AYT3_9FIRM</name>
<dbReference type="PRINTS" id="PR00039">
    <property type="entry name" value="HTHLYSR"/>
</dbReference>
<dbReference type="OrthoDB" id="1684752at2"/>
<dbReference type="Gene3D" id="3.40.190.290">
    <property type="match status" value="1"/>
</dbReference>